<evidence type="ECO:0000256" key="4">
    <source>
        <dbReference type="ARBA" id="ARBA00023163"/>
    </source>
</evidence>
<name>A0A3L7AIL6_9HYPH</name>
<dbReference type="EMBL" id="RCTF01000004">
    <property type="protein sequence ID" value="RLP80077.1"/>
    <property type="molecule type" value="Genomic_DNA"/>
</dbReference>
<dbReference type="InterPro" id="IPR005119">
    <property type="entry name" value="LysR_subst-bd"/>
</dbReference>
<dbReference type="InterPro" id="IPR000847">
    <property type="entry name" value="LysR_HTH_N"/>
</dbReference>
<dbReference type="GO" id="GO:0006351">
    <property type="term" value="P:DNA-templated transcription"/>
    <property type="evidence" value="ECO:0007669"/>
    <property type="project" value="TreeGrafter"/>
</dbReference>
<evidence type="ECO:0000256" key="2">
    <source>
        <dbReference type="ARBA" id="ARBA00023015"/>
    </source>
</evidence>
<evidence type="ECO:0000259" key="5">
    <source>
        <dbReference type="PROSITE" id="PS50931"/>
    </source>
</evidence>
<keyword evidence="4" id="KW-0804">Transcription</keyword>
<comment type="caution">
    <text evidence="6">The sequence shown here is derived from an EMBL/GenBank/DDBJ whole genome shotgun (WGS) entry which is preliminary data.</text>
</comment>
<dbReference type="AlphaFoldDB" id="A0A3L7AIL6"/>
<organism evidence="6 7">
    <name type="scientific">Xanthobacter tagetidis</name>
    <dbReference type="NCBI Taxonomy" id="60216"/>
    <lineage>
        <taxon>Bacteria</taxon>
        <taxon>Pseudomonadati</taxon>
        <taxon>Pseudomonadota</taxon>
        <taxon>Alphaproteobacteria</taxon>
        <taxon>Hyphomicrobiales</taxon>
        <taxon>Xanthobacteraceae</taxon>
        <taxon>Xanthobacter</taxon>
    </lineage>
</organism>
<sequence>MDQLAAMRGFMRVVETGSFTRAAAVLALPKATLTKQIQQLEAHLSTRLLNRTTRRVTVTPDGAAYYERALALLNDLEELDGSMSASQANPRGRLRIDLSPSLAVEVLIPALPDFLARYPDIQLDVGCTDRPVDLLGENVDCVIRAGEIRDPSLIARRIGQVPFLTCAAPSYIAAHGIPRHPSELETEHVVVRYFSEATGRYFDYEFRRDGEVIEVAGRYRVACNDGVAYLAAGLAGMGVLQAPAFLVAPHIARGALVSVLGEWDAEPLPIHVVYAPNRHLSNRVRVFVDWVADRFARANLA</sequence>
<dbReference type="FunFam" id="1.10.10.10:FF:000001">
    <property type="entry name" value="LysR family transcriptional regulator"/>
    <property type="match status" value="1"/>
</dbReference>
<dbReference type="Pfam" id="PF00126">
    <property type="entry name" value="HTH_1"/>
    <property type="match status" value="1"/>
</dbReference>
<dbReference type="Proteomes" id="UP000269692">
    <property type="component" value="Unassembled WGS sequence"/>
</dbReference>
<proteinExistence type="inferred from homology"/>
<evidence type="ECO:0000313" key="6">
    <source>
        <dbReference type="EMBL" id="RLP80077.1"/>
    </source>
</evidence>
<feature type="domain" description="HTH lysR-type" evidence="5">
    <location>
        <begin position="1"/>
        <end position="59"/>
    </location>
</feature>
<keyword evidence="3" id="KW-0238">DNA-binding</keyword>
<dbReference type="GO" id="GO:0003700">
    <property type="term" value="F:DNA-binding transcription factor activity"/>
    <property type="evidence" value="ECO:0007669"/>
    <property type="project" value="InterPro"/>
</dbReference>
<accession>A0A3L7AIL6</accession>
<dbReference type="PROSITE" id="PS50931">
    <property type="entry name" value="HTH_LYSR"/>
    <property type="match status" value="1"/>
</dbReference>
<evidence type="ECO:0000256" key="1">
    <source>
        <dbReference type="ARBA" id="ARBA00009437"/>
    </source>
</evidence>
<gene>
    <name evidence="6" type="ORF">D9R14_06910</name>
</gene>
<reference evidence="6 7" key="1">
    <citation type="submission" date="2018-10" db="EMBL/GenBank/DDBJ databases">
        <title>Xanthobacter tagetidis genome sequencing and assembly.</title>
        <authorList>
            <person name="Maclea K.S."/>
            <person name="Goen A.E."/>
            <person name="Fatima S.A."/>
        </authorList>
    </citation>
    <scope>NUCLEOTIDE SEQUENCE [LARGE SCALE GENOMIC DNA]</scope>
    <source>
        <strain evidence="6 7">ATCC 700314</strain>
    </source>
</reference>
<dbReference type="PANTHER" id="PTHR30537">
    <property type="entry name" value="HTH-TYPE TRANSCRIPTIONAL REGULATOR"/>
    <property type="match status" value="1"/>
</dbReference>
<evidence type="ECO:0000256" key="3">
    <source>
        <dbReference type="ARBA" id="ARBA00023125"/>
    </source>
</evidence>
<dbReference type="InterPro" id="IPR036390">
    <property type="entry name" value="WH_DNA-bd_sf"/>
</dbReference>
<dbReference type="SUPFAM" id="SSF53850">
    <property type="entry name" value="Periplasmic binding protein-like II"/>
    <property type="match status" value="1"/>
</dbReference>
<dbReference type="CDD" id="cd08472">
    <property type="entry name" value="PBP2_CrgA_like_3"/>
    <property type="match status" value="1"/>
</dbReference>
<comment type="similarity">
    <text evidence="1">Belongs to the LysR transcriptional regulatory family.</text>
</comment>
<keyword evidence="2" id="KW-0805">Transcription regulation</keyword>
<evidence type="ECO:0000313" key="7">
    <source>
        <dbReference type="Proteomes" id="UP000269692"/>
    </source>
</evidence>
<dbReference type="RefSeq" id="WP_121622581.1">
    <property type="nucleotide sequence ID" value="NZ_JACIIW010000002.1"/>
</dbReference>
<dbReference type="OrthoDB" id="9786526at2"/>
<protein>
    <submittedName>
        <fullName evidence="6">LysR family transcriptional regulator</fullName>
    </submittedName>
</protein>
<dbReference type="InterPro" id="IPR036388">
    <property type="entry name" value="WH-like_DNA-bd_sf"/>
</dbReference>
<dbReference type="SUPFAM" id="SSF46785">
    <property type="entry name" value="Winged helix' DNA-binding domain"/>
    <property type="match status" value="1"/>
</dbReference>
<dbReference type="Gene3D" id="1.10.10.10">
    <property type="entry name" value="Winged helix-like DNA-binding domain superfamily/Winged helix DNA-binding domain"/>
    <property type="match status" value="1"/>
</dbReference>
<dbReference type="Gene3D" id="3.40.190.10">
    <property type="entry name" value="Periplasmic binding protein-like II"/>
    <property type="match status" value="2"/>
</dbReference>
<dbReference type="FunFam" id="3.40.190.290:FF:000001">
    <property type="entry name" value="Transcriptional regulator, LysR family"/>
    <property type="match status" value="1"/>
</dbReference>
<keyword evidence="7" id="KW-1185">Reference proteome</keyword>
<dbReference type="InterPro" id="IPR058163">
    <property type="entry name" value="LysR-type_TF_proteobact-type"/>
</dbReference>
<dbReference type="PANTHER" id="PTHR30537:SF17">
    <property type="entry name" value="LYSR-FAMILY REGULATORY PROTEIN"/>
    <property type="match status" value="1"/>
</dbReference>
<dbReference type="GO" id="GO:0043565">
    <property type="term" value="F:sequence-specific DNA binding"/>
    <property type="evidence" value="ECO:0007669"/>
    <property type="project" value="TreeGrafter"/>
</dbReference>
<dbReference type="Pfam" id="PF03466">
    <property type="entry name" value="LysR_substrate"/>
    <property type="match status" value="1"/>
</dbReference>